<dbReference type="eggNOG" id="ENOG502RX7D">
    <property type="taxonomic scope" value="Eukaryota"/>
</dbReference>
<dbReference type="EMBL" id="KB706650">
    <property type="protein sequence ID" value="EMR66426.1"/>
    <property type="molecule type" value="Genomic_DNA"/>
</dbReference>
<proteinExistence type="predicted"/>
<keyword evidence="1" id="KW-0812">Transmembrane</keyword>
<feature type="domain" description="DUF6923" evidence="2">
    <location>
        <begin position="16"/>
        <end position="216"/>
    </location>
</feature>
<evidence type="ECO:0000259" key="2">
    <source>
        <dbReference type="Pfam" id="PF21959"/>
    </source>
</evidence>
<evidence type="ECO:0000313" key="4">
    <source>
        <dbReference type="Proteomes" id="UP000012174"/>
    </source>
</evidence>
<dbReference type="Proteomes" id="UP000012174">
    <property type="component" value="Unassembled WGS sequence"/>
</dbReference>
<organism evidence="3 4">
    <name type="scientific">Eutypa lata (strain UCR-EL1)</name>
    <name type="common">Grapevine dieback disease fungus</name>
    <name type="synonym">Eutypa armeniacae</name>
    <dbReference type="NCBI Taxonomy" id="1287681"/>
    <lineage>
        <taxon>Eukaryota</taxon>
        <taxon>Fungi</taxon>
        <taxon>Dikarya</taxon>
        <taxon>Ascomycota</taxon>
        <taxon>Pezizomycotina</taxon>
        <taxon>Sordariomycetes</taxon>
        <taxon>Xylariomycetidae</taxon>
        <taxon>Xylariales</taxon>
        <taxon>Diatrypaceae</taxon>
        <taxon>Eutypa</taxon>
    </lineage>
</organism>
<accession>M7T9B2</accession>
<keyword evidence="4" id="KW-1185">Reference proteome</keyword>
<reference evidence="4" key="1">
    <citation type="journal article" date="2013" name="Genome Announc.">
        <title>Draft genome sequence of the grapevine dieback fungus Eutypa lata UCR-EL1.</title>
        <authorList>
            <person name="Blanco-Ulate B."/>
            <person name="Rolshausen P.E."/>
            <person name="Cantu D."/>
        </authorList>
    </citation>
    <scope>NUCLEOTIDE SEQUENCE [LARGE SCALE GENOMIC DNA]</scope>
    <source>
        <strain evidence="4">UCR-EL1</strain>
    </source>
</reference>
<evidence type="ECO:0000313" key="3">
    <source>
        <dbReference type="EMBL" id="EMR66426.1"/>
    </source>
</evidence>
<dbReference type="OrthoDB" id="4405280at2759"/>
<dbReference type="AlphaFoldDB" id="M7T9B2"/>
<protein>
    <submittedName>
        <fullName evidence="3">Putative proline rich protein 5 protein</fullName>
    </submittedName>
</protein>
<name>M7T9B2_EUTLA</name>
<sequence>MRSIRVPDTRPSVVQGFNAADNYIYGAVGTGTSTNLIRISSSGSSVVFGSLSYTISGGDVDENGYYWGTDNGNKWVQIDLRLGSATYGQIVTSGTVTTAPEYPIYDWAYVSGGGNYLYAVGYSYGLVGIFANTYLLQFNRATKAWKTITNYGNIVPNLISTTTWGAVYASDDNALYASENGSGQIWKLPLPPAAGSTAKKVSNGPSASSNDGARCINAKGL</sequence>
<feature type="transmembrane region" description="Helical" evidence="1">
    <location>
        <begin position="116"/>
        <end position="136"/>
    </location>
</feature>
<dbReference type="HOGENOM" id="CLU_085424_0_0_1"/>
<gene>
    <name evidence="3" type="ORF">UCREL1_6583</name>
</gene>
<dbReference type="InterPro" id="IPR054215">
    <property type="entry name" value="DUF6923"/>
</dbReference>
<dbReference type="Pfam" id="PF21959">
    <property type="entry name" value="DUF6923"/>
    <property type="match status" value="1"/>
</dbReference>
<keyword evidence="1" id="KW-0472">Membrane</keyword>
<dbReference type="KEGG" id="ela:UCREL1_6583"/>
<evidence type="ECO:0000256" key="1">
    <source>
        <dbReference type="SAM" id="Phobius"/>
    </source>
</evidence>
<dbReference type="OMA" id="YWIINTA"/>
<keyword evidence="1" id="KW-1133">Transmembrane helix</keyword>